<protein>
    <submittedName>
        <fullName evidence="4">PROTEIN MODIFIER OF SNC1 1</fullName>
    </submittedName>
</protein>
<gene>
    <name evidence="4" type="ORF">OIU74_016838</name>
</gene>
<feature type="domain" description="BAT2 N-terminal" evidence="3">
    <location>
        <begin position="16"/>
        <end position="107"/>
    </location>
</feature>
<evidence type="ECO:0000256" key="1">
    <source>
        <dbReference type="ARBA" id="ARBA00022553"/>
    </source>
</evidence>
<dbReference type="EMBL" id="JAPFFM010000019">
    <property type="protein sequence ID" value="KAJ6688203.1"/>
    <property type="molecule type" value="Genomic_DNA"/>
</dbReference>
<evidence type="ECO:0000313" key="4">
    <source>
        <dbReference type="EMBL" id="KAJ6688203.1"/>
    </source>
</evidence>
<dbReference type="PANTHER" id="PTHR34805:SF1">
    <property type="entry name" value="PROTEIN MODIFIER OF SNC1 1"/>
    <property type="match status" value="1"/>
</dbReference>
<keyword evidence="1" id="KW-0597">Phosphoprotein</keyword>
<name>A0A9Q0SSV4_9ROSI</name>
<dbReference type="Pfam" id="PF07001">
    <property type="entry name" value="BAT2_N"/>
    <property type="match status" value="1"/>
</dbReference>
<accession>A0A9Q0SSV4</accession>
<evidence type="ECO:0000259" key="3">
    <source>
        <dbReference type="Pfam" id="PF07001"/>
    </source>
</evidence>
<dbReference type="InterPro" id="IPR038808">
    <property type="entry name" value="MOS1-like"/>
</dbReference>
<proteinExistence type="predicted"/>
<dbReference type="InterPro" id="IPR009738">
    <property type="entry name" value="BAT2_N"/>
</dbReference>
<dbReference type="AlphaFoldDB" id="A0A9Q0SSV4"/>
<evidence type="ECO:0000256" key="2">
    <source>
        <dbReference type="SAM" id="MobiDB-lite"/>
    </source>
</evidence>
<reference evidence="4" key="2">
    <citation type="journal article" date="2023" name="Int. J. Mol. Sci.">
        <title>De Novo Assembly and Annotation of 11 Diverse Shrub Willow (Salix) Genomes Reveals Novel Gene Organization in Sex-Linked Regions.</title>
        <authorList>
            <person name="Hyden B."/>
            <person name="Feng K."/>
            <person name="Yates T.B."/>
            <person name="Jawdy S."/>
            <person name="Cereghino C."/>
            <person name="Smart L.B."/>
            <person name="Muchero W."/>
        </authorList>
    </citation>
    <scope>NUCLEOTIDE SEQUENCE</scope>
    <source>
        <tissue evidence="4">Shoot tip</tissue>
    </source>
</reference>
<organism evidence="4 5">
    <name type="scientific">Salix koriyanagi</name>
    <dbReference type="NCBI Taxonomy" id="2511006"/>
    <lineage>
        <taxon>Eukaryota</taxon>
        <taxon>Viridiplantae</taxon>
        <taxon>Streptophyta</taxon>
        <taxon>Embryophyta</taxon>
        <taxon>Tracheophyta</taxon>
        <taxon>Spermatophyta</taxon>
        <taxon>Magnoliopsida</taxon>
        <taxon>eudicotyledons</taxon>
        <taxon>Gunneridae</taxon>
        <taxon>Pentapetalae</taxon>
        <taxon>rosids</taxon>
        <taxon>fabids</taxon>
        <taxon>Malpighiales</taxon>
        <taxon>Salicaceae</taxon>
        <taxon>Saliceae</taxon>
        <taxon>Salix</taxon>
    </lineage>
</organism>
<reference evidence="4" key="1">
    <citation type="submission" date="2022-11" db="EMBL/GenBank/DDBJ databases">
        <authorList>
            <person name="Hyden B.L."/>
            <person name="Feng K."/>
            <person name="Yates T."/>
            <person name="Jawdy S."/>
            <person name="Smart L.B."/>
            <person name="Muchero W."/>
        </authorList>
    </citation>
    <scope>NUCLEOTIDE SEQUENCE</scope>
    <source>
        <tissue evidence="4">Shoot tip</tissue>
    </source>
</reference>
<comment type="caution">
    <text evidence="4">The sequence shown here is derived from an EMBL/GenBank/DDBJ whole genome shotgun (WGS) entry which is preliminary data.</text>
</comment>
<evidence type="ECO:0000313" key="5">
    <source>
        <dbReference type="Proteomes" id="UP001151752"/>
    </source>
</evidence>
<sequence>MTSSTLTGERRYPSGRRSGMVTLGKVAVPKPINLPSQRLENHGLDPNVEIVPKGTHSWGTRSSSSTPNAWGSSTLSPNTDGGNGSPSHLSGRPSSGGSGTRPSTASSDRTHDPIASAWVKKQDLVAHSYPVSPSPYLIIQWLGLQLELQKSCSLCKWAVSTEPNLSNKCRSQCCEKENSIN</sequence>
<feature type="region of interest" description="Disordered" evidence="2">
    <location>
        <begin position="1"/>
        <end position="110"/>
    </location>
</feature>
<dbReference type="GO" id="GO:0040029">
    <property type="term" value="P:epigenetic regulation of gene expression"/>
    <property type="evidence" value="ECO:0007669"/>
    <property type="project" value="TreeGrafter"/>
</dbReference>
<keyword evidence="5" id="KW-1185">Reference proteome</keyword>
<dbReference type="PANTHER" id="PTHR34805">
    <property type="entry name" value="PROTEIN MODIFIER OF SNC1 1"/>
    <property type="match status" value="1"/>
</dbReference>
<feature type="compositionally biased region" description="Polar residues" evidence="2">
    <location>
        <begin position="57"/>
        <end position="80"/>
    </location>
</feature>
<dbReference type="Proteomes" id="UP001151752">
    <property type="component" value="Chromosome 15W"/>
</dbReference>